<dbReference type="InterPro" id="IPR000801">
    <property type="entry name" value="Esterase-like"/>
</dbReference>
<evidence type="ECO:0000313" key="2">
    <source>
        <dbReference type="Proteomes" id="UP000223913"/>
    </source>
</evidence>
<dbReference type="InterPro" id="IPR050583">
    <property type="entry name" value="Mycobacterial_A85_antigen"/>
</dbReference>
<sequence>MRYFMLALCVMITGLSLQGQSAKGKVIIDSLYSKNLENDFGEKTTRALSVYLPPGYDSDDRRYPVIYYLHGFLNNHTLRPEMVEVLDYAIANHRVRPFILVVSDQQTTYDGSFYSNSGVFGNWEDFTAYDLVKYMDDNYRTLADKASRGITGHSMGGYGALKIAMHHPDIFSSVYALSPGALTVVREYGPNSSTYRELAAIKTMEAVMGTYFPKVIVAFARSWSPNPDNPPFYCDIPFEYVREELVVHPEVLEKWYANMPLHMIDDNLDNLDNLKQLKAIKMDWGRNAGDRFTIQCDMFSQRLENVGVEHFAEEYIGTHVSGIFTREGRVPNAMLPFFDLYLDFGPEKP</sequence>
<evidence type="ECO:0000313" key="1">
    <source>
        <dbReference type="EMBL" id="PHN06298.1"/>
    </source>
</evidence>
<dbReference type="Gene3D" id="3.40.50.1820">
    <property type="entry name" value="alpha/beta hydrolase"/>
    <property type="match status" value="1"/>
</dbReference>
<comment type="caution">
    <text evidence="1">The sequence shown here is derived from an EMBL/GenBank/DDBJ whole genome shotgun (WGS) entry which is preliminary data.</text>
</comment>
<keyword evidence="2" id="KW-1185">Reference proteome</keyword>
<dbReference type="InterPro" id="IPR029058">
    <property type="entry name" value="AB_hydrolase_fold"/>
</dbReference>
<accession>A0A2D0ND22</accession>
<dbReference type="PANTHER" id="PTHR48098">
    <property type="entry name" value="ENTEROCHELIN ESTERASE-RELATED"/>
    <property type="match status" value="1"/>
</dbReference>
<organism evidence="1 2">
    <name type="scientific">Flavilitoribacter nigricans (strain ATCC 23147 / DSM 23189 / NBRC 102662 / NCIMB 1420 / SS-2)</name>
    <name type="common">Lewinella nigricans</name>
    <dbReference type="NCBI Taxonomy" id="1122177"/>
    <lineage>
        <taxon>Bacteria</taxon>
        <taxon>Pseudomonadati</taxon>
        <taxon>Bacteroidota</taxon>
        <taxon>Saprospiria</taxon>
        <taxon>Saprospirales</taxon>
        <taxon>Lewinellaceae</taxon>
        <taxon>Flavilitoribacter</taxon>
    </lineage>
</organism>
<name>A0A2D0ND22_FLAN2</name>
<dbReference type="Proteomes" id="UP000223913">
    <property type="component" value="Unassembled WGS sequence"/>
</dbReference>
<dbReference type="EMBL" id="PDUD01000018">
    <property type="protein sequence ID" value="PHN06298.1"/>
    <property type="molecule type" value="Genomic_DNA"/>
</dbReference>
<reference evidence="1 2" key="1">
    <citation type="submission" date="2017-10" db="EMBL/GenBank/DDBJ databases">
        <title>The draft genome sequence of Lewinella nigricans NBRC 102662.</title>
        <authorList>
            <person name="Wang K."/>
        </authorList>
    </citation>
    <scope>NUCLEOTIDE SEQUENCE [LARGE SCALE GENOMIC DNA]</scope>
    <source>
        <strain evidence="1 2">NBRC 102662</strain>
    </source>
</reference>
<dbReference type="RefSeq" id="WP_099150281.1">
    <property type="nucleotide sequence ID" value="NZ_PDUD01000018.1"/>
</dbReference>
<proteinExistence type="predicted"/>
<dbReference type="OrthoDB" id="9803578at2"/>
<gene>
    <name evidence="1" type="ORF">CRP01_12050</name>
</gene>
<dbReference type="Pfam" id="PF00756">
    <property type="entry name" value="Esterase"/>
    <property type="match status" value="1"/>
</dbReference>
<dbReference type="PANTHER" id="PTHR48098:SF1">
    <property type="entry name" value="DIACYLGLYCEROL ACYLTRANSFERASE_MYCOLYLTRANSFERASE AG85A"/>
    <property type="match status" value="1"/>
</dbReference>
<dbReference type="AlphaFoldDB" id="A0A2D0ND22"/>
<dbReference type="SUPFAM" id="SSF53474">
    <property type="entry name" value="alpha/beta-Hydrolases"/>
    <property type="match status" value="1"/>
</dbReference>
<protein>
    <submittedName>
        <fullName evidence="1">Esterase</fullName>
    </submittedName>
</protein>